<sequence length="192" mass="22428">MGIVQSLVSRQFNKFNVENRAQKIISQDKPKPAPKFDSNLRDLERVLQEYPELINKQNKKDELLDDYLKHVYVTSTRSVCKLSTFEPTRQRQLEYALPLDRSAVDDFEFGHLEPQKVSKGRCTLRQAMEFISNHQTDPSQWNAAAISKRYDLKENLVNDILKHFKPFELHLPENKQKGKAFPNTSNQNKLLN</sequence>
<dbReference type="KEGG" id="cqu:CpipJ_CPIJ002053"/>
<protein>
    <recommendedName>
        <fullName evidence="4">Protein NDUFAF4 homolog</fullName>
    </recommendedName>
</protein>
<dbReference type="FunCoup" id="B0W3N7">
    <property type="interactions" value="543"/>
</dbReference>
<dbReference type="HOGENOM" id="CLU_054693_1_0_1"/>
<dbReference type="EnsemblMetazoa" id="CPIJ002053-RA">
    <property type="protein sequence ID" value="CPIJ002053-PA"/>
    <property type="gene ID" value="CPIJ002053"/>
</dbReference>
<dbReference type="PANTHER" id="PTHR13338:SF4">
    <property type="entry name" value="NADH DEHYDROGENASE [UBIQUINONE] 1 ALPHA SUBCOMPLEX ASSEMBLY FACTOR 4"/>
    <property type="match status" value="1"/>
</dbReference>
<accession>B0W3N7</accession>
<keyword evidence="3" id="KW-1185">Reference proteome</keyword>
<dbReference type="AlphaFoldDB" id="B0W3N7"/>
<dbReference type="VEuPathDB" id="VectorBase:CQUJHB000093"/>
<dbReference type="STRING" id="7176.B0W3N7"/>
<dbReference type="InterPro" id="IPR009622">
    <property type="entry name" value="NDUFAF4"/>
</dbReference>
<dbReference type="GO" id="GO:0032981">
    <property type="term" value="P:mitochondrial respiratory chain complex I assembly"/>
    <property type="evidence" value="ECO:0007669"/>
    <property type="project" value="InterPro"/>
</dbReference>
<proteinExistence type="predicted"/>
<reference evidence="1" key="1">
    <citation type="submission" date="2007-03" db="EMBL/GenBank/DDBJ databases">
        <title>Annotation of Culex pipiens quinquefasciatus.</title>
        <authorList>
            <consortium name="The Broad Institute Genome Sequencing Platform"/>
            <person name="Atkinson P.W."/>
            <person name="Hemingway J."/>
            <person name="Christensen B.M."/>
            <person name="Higgs S."/>
            <person name="Kodira C."/>
            <person name="Hannick L."/>
            <person name="Megy K."/>
            <person name="O'Leary S."/>
            <person name="Pearson M."/>
            <person name="Haas B.J."/>
            <person name="Mauceli E."/>
            <person name="Wortman J.R."/>
            <person name="Lee N.H."/>
            <person name="Guigo R."/>
            <person name="Stanke M."/>
            <person name="Alvarado L."/>
            <person name="Amedeo P."/>
            <person name="Antoine C.H."/>
            <person name="Arensburger P."/>
            <person name="Bidwell S.L."/>
            <person name="Crawford M."/>
            <person name="Camaro F."/>
            <person name="Devon K."/>
            <person name="Engels R."/>
            <person name="Hammond M."/>
            <person name="Howarth C."/>
            <person name="Koehrsen M."/>
            <person name="Lawson D."/>
            <person name="Montgomery P."/>
            <person name="Nene V."/>
            <person name="Nusbaum C."/>
            <person name="Puiu D."/>
            <person name="Romero-Severson J."/>
            <person name="Severson D.W."/>
            <person name="Shumway M."/>
            <person name="Sisk P."/>
            <person name="Stolte C."/>
            <person name="Zeng Q."/>
            <person name="Eisenstadt E."/>
            <person name="Fraser-Liggett C."/>
            <person name="Strausberg R."/>
            <person name="Galagan J."/>
            <person name="Birren B."/>
            <person name="Collins F.H."/>
        </authorList>
    </citation>
    <scope>NUCLEOTIDE SEQUENCE [LARGE SCALE GENOMIC DNA]</scope>
    <source>
        <strain evidence="1">JHB</strain>
    </source>
</reference>
<evidence type="ECO:0000313" key="3">
    <source>
        <dbReference type="Proteomes" id="UP000002320"/>
    </source>
</evidence>
<reference evidence="2" key="2">
    <citation type="submission" date="2021-02" db="UniProtKB">
        <authorList>
            <consortium name="EnsemblMetazoa"/>
        </authorList>
    </citation>
    <scope>IDENTIFICATION</scope>
    <source>
        <strain evidence="2">JHB</strain>
    </source>
</reference>
<gene>
    <name evidence="2" type="primary">6032784</name>
    <name evidence="1" type="ORF">CpipJ_CPIJ002053</name>
</gene>
<dbReference type="GO" id="GO:0005739">
    <property type="term" value="C:mitochondrion"/>
    <property type="evidence" value="ECO:0007669"/>
    <property type="project" value="TreeGrafter"/>
</dbReference>
<evidence type="ECO:0008006" key="4">
    <source>
        <dbReference type="Google" id="ProtNLM"/>
    </source>
</evidence>
<dbReference type="InParanoid" id="B0W3N7"/>
<dbReference type="OrthoDB" id="2434756at2759"/>
<dbReference type="EMBL" id="DS231833">
    <property type="protein sequence ID" value="EDS32184.1"/>
    <property type="molecule type" value="Genomic_DNA"/>
</dbReference>
<dbReference type="OMA" id="IPDQKYK"/>
<evidence type="ECO:0000313" key="2">
    <source>
        <dbReference type="EnsemblMetazoa" id="CPIJ002053-PA"/>
    </source>
</evidence>
<dbReference type="PANTHER" id="PTHR13338">
    <property type="entry name" value="UPF0240 PROTEIN"/>
    <property type="match status" value="1"/>
</dbReference>
<dbReference type="VEuPathDB" id="VectorBase:CPIJ002053"/>
<dbReference type="Pfam" id="PF06784">
    <property type="entry name" value="UPF0240"/>
    <property type="match status" value="1"/>
</dbReference>
<evidence type="ECO:0000313" key="1">
    <source>
        <dbReference type="EMBL" id="EDS32184.1"/>
    </source>
</evidence>
<organism>
    <name type="scientific">Culex quinquefasciatus</name>
    <name type="common">Southern house mosquito</name>
    <name type="synonym">Culex pungens</name>
    <dbReference type="NCBI Taxonomy" id="7176"/>
    <lineage>
        <taxon>Eukaryota</taxon>
        <taxon>Metazoa</taxon>
        <taxon>Ecdysozoa</taxon>
        <taxon>Arthropoda</taxon>
        <taxon>Hexapoda</taxon>
        <taxon>Insecta</taxon>
        <taxon>Pterygota</taxon>
        <taxon>Neoptera</taxon>
        <taxon>Endopterygota</taxon>
        <taxon>Diptera</taxon>
        <taxon>Nematocera</taxon>
        <taxon>Culicoidea</taxon>
        <taxon>Culicidae</taxon>
        <taxon>Culicinae</taxon>
        <taxon>Culicini</taxon>
        <taxon>Culex</taxon>
        <taxon>Culex</taxon>
    </lineage>
</organism>
<dbReference type="Proteomes" id="UP000002320">
    <property type="component" value="Unassembled WGS sequence"/>
</dbReference>
<dbReference type="eggNOG" id="KOG4481">
    <property type="taxonomic scope" value="Eukaryota"/>
</dbReference>
<name>B0W3N7_CULQU</name>